<evidence type="ECO:0000256" key="1">
    <source>
        <dbReference type="ARBA" id="ARBA00006594"/>
    </source>
</evidence>
<dbReference type="Pfam" id="PF01555">
    <property type="entry name" value="N6_N4_Mtase"/>
    <property type="match status" value="1"/>
</dbReference>
<dbReference type="EC" id="2.1.1.-" evidence="4"/>
<gene>
    <name evidence="6" type="ORF">N7330_01445</name>
</gene>
<dbReference type="GO" id="GO:0005737">
    <property type="term" value="C:cytoplasm"/>
    <property type="evidence" value="ECO:0007669"/>
    <property type="project" value="TreeGrafter"/>
</dbReference>
<evidence type="ECO:0000256" key="4">
    <source>
        <dbReference type="RuleBase" id="RU362026"/>
    </source>
</evidence>
<dbReference type="PRINTS" id="PR00508">
    <property type="entry name" value="S21N4MTFRASE"/>
</dbReference>
<dbReference type="RefSeq" id="WP_279859596.1">
    <property type="nucleotide sequence ID" value="NZ_CAURON010000001.1"/>
</dbReference>
<evidence type="ECO:0000259" key="5">
    <source>
        <dbReference type="Pfam" id="PF01555"/>
    </source>
</evidence>
<dbReference type="GO" id="GO:0003677">
    <property type="term" value="F:DNA binding"/>
    <property type="evidence" value="ECO:0007669"/>
    <property type="project" value="InterPro"/>
</dbReference>
<dbReference type="PANTHER" id="PTHR13370:SF24">
    <property type="entry name" value="TYPE III RESTRICTION-MODIFICATION ENZYME STYLTI MOD SUBUNIT"/>
    <property type="match status" value="1"/>
</dbReference>
<keyword evidence="3" id="KW-0808">Transferase</keyword>
<dbReference type="EMBL" id="JAODZU010000001">
    <property type="protein sequence ID" value="MDH0361723.1"/>
    <property type="molecule type" value="Genomic_DNA"/>
</dbReference>
<dbReference type="GO" id="GO:0032259">
    <property type="term" value="P:methylation"/>
    <property type="evidence" value="ECO:0007669"/>
    <property type="project" value="UniProtKB-KW"/>
</dbReference>
<comment type="similarity">
    <text evidence="1 4">Belongs to the N(4)/N(6)-methyltransferase family.</text>
</comment>
<comment type="caution">
    <text evidence="6">The sequence shown here is derived from an EMBL/GenBank/DDBJ whole genome shotgun (WGS) entry which is preliminary data.</text>
</comment>
<dbReference type="Proteomes" id="UP001158297">
    <property type="component" value="Unassembled WGS sequence"/>
</dbReference>
<dbReference type="SUPFAM" id="SSF53335">
    <property type="entry name" value="S-adenosyl-L-methionine-dependent methyltransferases"/>
    <property type="match status" value="1"/>
</dbReference>
<sequence length="310" mass="35906">MSDRKISICQGDALELFKTLNDSSVDLIIADPPYNLGKDYGNDSDSKDFDDYLDFSRAWLKEAHRALKPTGSIYIFMGVRYISYLYAILERELGMSFNAWITWYYTQGIGKTKGFSPRHDDILFFNKGKKFKFNLDPIRVPQKFYRQRNNMRGANPGDVWEFSHVHYCQDNRLNHPTQKPEGLIERMVLASSDDGDLVVDPFSGSGTTLRVCQQLGRNGVGFELNPDYVQMTQYRLSLPFSGFDGVDARMERVPNDMNDPEMRKEYFRNHIQWFLKNHPDSIAEFKRQVKEKYGDDILAESDPVGQLDLL</sequence>
<dbReference type="InterPro" id="IPR001091">
    <property type="entry name" value="RM_Methyltransferase"/>
</dbReference>
<name>A0AA42HPE2_9BURK</name>
<organism evidence="6 7">
    <name type="scientific">Comamonas aquatica</name>
    <dbReference type="NCBI Taxonomy" id="225991"/>
    <lineage>
        <taxon>Bacteria</taxon>
        <taxon>Pseudomonadati</taxon>
        <taxon>Pseudomonadota</taxon>
        <taxon>Betaproteobacteria</taxon>
        <taxon>Burkholderiales</taxon>
        <taxon>Comamonadaceae</taxon>
        <taxon>Comamonas</taxon>
    </lineage>
</organism>
<dbReference type="Gene3D" id="3.40.50.150">
    <property type="entry name" value="Vaccinia Virus protein VP39"/>
    <property type="match status" value="1"/>
</dbReference>
<dbReference type="InterPro" id="IPR002052">
    <property type="entry name" value="DNA_methylase_N6_adenine_CS"/>
</dbReference>
<dbReference type="CDD" id="cd02440">
    <property type="entry name" value="AdoMet_MTases"/>
    <property type="match status" value="1"/>
</dbReference>
<dbReference type="InterPro" id="IPR029063">
    <property type="entry name" value="SAM-dependent_MTases_sf"/>
</dbReference>
<feature type="domain" description="DNA methylase N-4/N-6" evidence="5">
    <location>
        <begin position="25"/>
        <end position="232"/>
    </location>
</feature>
<evidence type="ECO:0000256" key="3">
    <source>
        <dbReference type="ARBA" id="ARBA00022679"/>
    </source>
</evidence>
<dbReference type="InterPro" id="IPR002941">
    <property type="entry name" value="DNA_methylase_N4/N6"/>
</dbReference>
<dbReference type="PANTHER" id="PTHR13370">
    <property type="entry name" value="RNA METHYLASE-RELATED"/>
    <property type="match status" value="1"/>
</dbReference>
<evidence type="ECO:0000256" key="2">
    <source>
        <dbReference type="ARBA" id="ARBA00022603"/>
    </source>
</evidence>
<dbReference type="GO" id="GO:0008170">
    <property type="term" value="F:N-methyltransferase activity"/>
    <property type="evidence" value="ECO:0007669"/>
    <property type="project" value="InterPro"/>
</dbReference>
<proteinExistence type="inferred from homology"/>
<protein>
    <recommendedName>
        <fullName evidence="4">Methyltransferase</fullName>
        <ecNumber evidence="4">2.1.1.-</ecNumber>
    </recommendedName>
</protein>
<dbReference type="AlphaFoldDB" id="A0AA42HPE2"/>
<evidence type="ECO:0000313" key="6">
    <source>
        <dbReference type="EMBL" id="MDH0361723.1"/>
    </source>
</evidence>
<dbReference type="PROSITE" id="PS00092">
    <property type="entry name" value="N6_MTASE"/>
    <property type="match status" value="1"/>
</dbReference>
<evidence type="ECO:0000313" key="7">
    <source>
        <dbReference type="Proteomes" id="UP001158297"/>
    </source>
</evidence>
<accession>A0AA42HPE2</accession>
<keyword evidence="2" id="KW-0489">Methyltransferase</keyword>
<reference evidence="6" key="1">
    <citation type="submission" date="2022-09" db="EMBL/GenBank/DDBJ databases">
        <title>Intensive care unit water sources are persistently colonized with multi-drug resistant bacteria and are the site of extensive horizontal gene transfer of antibiotic resistance genes.</title>
        <authorList>
            <person name="Diorio-Toth L."/>
        </authorList>
    </citation>
    <scope>NUCLEOTIDE SEQUENCE</scope>
    <source>
        <strain evidence="6">GD04130</strain>
    </source>
</reference>